<accession>A0ABY5VZV8</accession>
<protein>
    <submittedName>
        <fullName evidence="5">ABC transporter ATP-binding protein</fullName>
    </submittedName>
</protein>
<reference evidence="5" key="1">
    <citation type="submission" date="2021-04" db="EMBL/GenBank/DDBJ databases">
        <authorList>
            <person name="Hartkoorn R.C."/>
            <person name="Beaudoing E."/>
            <person name="Hot D."/>
        </authorList>
    </citation>
    <scope>NUCLEOTIDE SEQUENCE</scope>
    <source>
        <strain evidence="5">NRRL B-16292</strain>
    </source>
</reference>
<keyword evidence="2" id="KW-0547">Nucleotide-binding</keyword>
<keyword evidence="3 5" id="KW-0067">ATP-binding</keyword>
<dbReference type="Proteomes" id="UP001059617">
    <property type="component" value="Chromosome"/>
</dbReference>
<gene>
    <name evidence="5" type="ORF">Dfulv_46295</name>
</gene>
<dbReference type="InterPro" id="IPR003439">
    <property type="entry name" value="ABC_transporter-like_ATP-bd"/>
</dbReference>
<sequence>MTDAVEAVRLGRRYGKIWALRECSVAIPAGRVAALVGPNGAGKTTLLNLVAGLIQPSAGSVSRFGQPVGDSAVSLARVAYMAQDSALYPTFTVADLLTFGRKLNPGWDDALARDRLDRLGLPTRKRIRQLSGGQRAQVALVLALAKRPELLLLDEPLASLDPLARHDVMAVLMETVALYGTTIVLSSHIIADLVETCDWLVAVNHGRVQISGGIDELIAEHTVVRGPAEARALLPDRLAVVTETADGRQATLLTRSGPETLGPAWAVRPPSLDELVRGYLGAPDAAALPGPTSIVR</sequence>
<keyword evidence="6" id="KW-1185">Reference proteome</keyword>
<dbReference type="SUPFAM" id="SSF52540">
    <property type="entry name" value="P-loop containing nucleoside triphosphate hydrolases"/>
    <property type="match status" value="1"/>
</dbReference>
<dbReference type="CDD" id="cd03230">
    <property type="entry name" value="ABC_DR_subfamily_A"/>
    <property type="match status" value="1"/>
</dbReference>
<dbReference type="InterPro" id="IPR027417">
    <property type="entry name" value="P-loop_NTPase"/>
</dbReference>
<dbReference type="RefSeq" id="WP_259860153.1">
    <property type="nucleotide sequence ID" value="NZ_BAAAST010000025.1"/>
</dbReference>
<organism evidence="5 6">
    <name type="scientific">Dactylosporangium fulvum</name>
    <dbReference type="NCBI Taxonomy" id="53359"/>
    <lineage>
        <taxon>Bacteria</taxon>
        <taxon>Bacillati</taxon>
        <taxon>Actinomycetota</taxon>
        <taxon>Actinomycetes</taxon>
        <taxon>Micromonosporales</taxon>
        <taxon>Micromonosporaceae</taxon>
        <taxon>Dactylosporangium</taxon>
    </lineage>
</organism>
<dbReference type="PANTHER" id="PTHR42939">
    <property type="entry name" value="ABC TRANSPORTER ATP-BINDING PROTEIN ALBC-RELATED"/>
    <property type="match status" value="1"/>
</dbReference>
<dbReference type="EMBL" id="CP073720">
    <property type="protein sequence ID" value="UWP82381.1"/>
    <property type="molecule type" value="Genomic_DNA"/>
</dbReference>
<evidence type="ECO:0000313" key="5">
    <source>
        <dbReference type="EMBL" id="UWP82381.1"/>
    </source>
</evidence>
<evidence type="ECO:0000256" key="1">
    <source>
        <dbReference type="ARBA" id="ARBA00022448"/>
    </source>
</evidence>
<name>A0ABY5VZV8_9ACTN</name>
<proteinExistence type="predicted"/>
<evidence type="ECO:0000313" key="6">
    <source>
        <dbReference type="Proteomes" id="UP001059617"/>
    </source>
</evidence>
<dbReference type="SMART" id="SM00382">
    <property type="entry name" value="AAA"/>
    <property type="match status" value="1"/>
</dbReference>
<evidence type="ECO:0000256" key="3">
    <source>
        <dbReference type="ARBA" id="ARBA00022840"/>
    </source>
</evidence>
<dbReference type="GO" id="GO:0005524">
    <property type="term" value="F:ATP binding"/>
    <property type="evidence" value="ECO:0007669"/>
    <property type="project" value="UniProtKB-KW"/>
</dbReference>
<dbReference type="InterPro" id="IPR051782">
    <property type="entry name" value="ABC_Transporter_VariousFunc"/>
</dbReference>
<dbReference type="InterPro" id="IPR003593">
    <property type="entry name" value="AAA+_ATPase"/>
</dbReference>
<dbReference type="PROSITE" id="PS50893">
    <property type="entry name" value="ABC_TRANSPORTER_2"/>
    <property type="match status" value="1"/>
</dbReference>
<dbReference type="Pfam" id="PF00005">
    <property type="entry name" value="ABC_tran"/>
    <property type="match status" value="1"/>
</dbReference>
<evidence type="ECO:0000259" key="4">
    <source>
        <dbReference type="PROSITE" id="PS50893"/>
    </source>
</evidence>
<dbReference type="Gene3D" id="3.40.50.300">
    <property type="entry name" value="P-loop containing nucleotide triphosphate hydrolases"/>
    <property type="match status" value="1"/>
</dbReference>
<keyword evidence="1" id="KW-0813">Transport</keyword>
<dbReference type="PANTHER" id="PTHR42939:SF1">
    <property type="entry name" value="ABC TRANSPORTER ATP-BINDING PROTEIN ALBC-RELATED"/>
    <property type="match status" value="1"/>
</dbReference>
<feature type="domain" description="ABC transporter" evidence="4">
    <location>
        <begin position="5"/>
        <end position="230"/>
    </location>
</feature>
<evidence type="ECO:0000256" key="2">
    <source>
        <dbReference type="ARBA" id="ARBA00022741"/>
    </source>
</evidence>
<reference evidence="5" key="2">
    <citation type="submission" date="2022-09" db="EMBL/GenBank/DDBJ databases">
        <title>Biosynthetic gene clusters of Dactylosporangioum fulvum.</title>
        <authorList>
            <person name="Caradec T."/>
        </authorList>
    </citation>
    <scope>NUCLEOTIDE SEQUENCE</scope>
    <source>
        <strain evidence="5">NRRL B-16292</strain>
    </source>
</reference>